<keyword evidence="6 7" id="KW-0472">Membrane</keyword>
<evidence type="ECO:0000259" key="8">
    <source>
        <dbReference type="PROSITE" id="PS50928"/>
    </source>
</evidence>
<evidence type="ECO:0000256" key="1">
    <source>
        <dbReference type="ARBA" id="ARBA00004651"/>
    </source>
</evidence>
<evidence type="ECO:0000313" key="10">
    <source>
        <dbReference type="Proteomes" id="UP000593601"/>
    </source>
</evidence>
<dbReference type="Proteomes" id="UP000593601">
    <property type="component" value="Chromosome"/>
</dbReference>
<evidence type="ECO:0000256" key="2">
    <source>
        <dbReference type="ARBA" id="ARBA00022448"/>
    </source>
</evidence>
<feature type="transmembrane region" description="Helical" evidence="7">
    <location>
        <begin position="30"/>
        <end position="56"/>
    </location>
</feature>
<evidence type="ECO:0000256" key="5">
    <source>
        <dbReference type="ARBA" id="ARBA00022989"/>
    </source>
</evidence>
<feature type="transmembrane region" description="Helical" evidence="7">
    <location>
        <begin position="126"/>
        <end position="146"/>
    </location>
</feature>
<feature type="transmembrane region" description="Helical" evidence="7">
    <location>
        <begin position="227"/>
        <end position="246"/>
    </location>
</feature>
<evidence type="ECO:0000313" key="9">
    <source>
        <dbReference type="EMBL" id="QOV20141.1"/>
    </source>
</evidence>
<sequence>MQMSKSKAAAGVPQKRKSDTRKRMYKYRGFYFMFLPVLIFTIVFHYLPMFGIGYAFTDYHGINKPTFVGLDNFRKMFAAPGFWTAFWNTLKLSIVKLILNTGAAVLISLLLNEIKNTAFKKTTQTIIYLPHFMSWVVTASVFTLILSPSGEGLVNSLLVHSGILKKGSEIYFMGNKKWWVPIFYIVNVWKDTGWGTIIFLATLSGISPELYEAATMDGAGRWNRMRYITLPALSNTIVTVLILNLAKVMNLFESVFVMQNDAVIKQSDVLQTYIYTQTFNSGALPNYGYTTAVGIVKSLVGCALVLVCNHLSKKTRGRGIV</sequence>
<proteinExistence type="inferred from homology"/>
<reference evidence="9 10" key="1">
    <citation type="submission" date="2020-10" db="EMBL/GenBank/DDBJ databases">
        <title>Blautia liquoris sp.nov., isolated from the mud in a fermentation cellar used for the production of Chinese strong-flavoured liquor.</title>
        <authorList>
            <person name="Lu L."/>
        </authorList>
    </citation>
    <scope>NUCLEOTIDE SEQUENCE [LARGE SCALE GENOMIC DNA]</scope>
    <source>
        <strain evidence="9 10">LZLJ-3</strain>
    </source>
</reference>
<dbReference type="PANTHER" id="PTHR30193:SF44">
    <property type="entry name" value="LACTOSE TRANSPORT SYSTEM PERMEASE PROTEIN LACF"/>
    <property type="match status" value="1"/>
</dbReference>
<dbReference type="KEGG" id="bliq:INP51_04110"/>
<protein>
    <submittedName>
        <fullName evidence="9">Sugar ABC transporter permease</fullName>
    </submittedName>
</protein>
<dbReference type="Pfam" id="PF00528">
    <property type="entry name" value="BPD_transp_1"/>
    <property type="match status" value="1"/>
</dbReference>
<name>A0A7M2RJ94_9FIRM</name>
<feature type="transmembrane region" description="Helical" evidence="7">
    <location>
        <begin position="287"/>
        <end position="308"/>
    </location>
</feature>
<keyword evidence="3" id="KW-1003">Cell membrane</keyword>
<dbReference type="InterPro" id="IPR000515">
    <property type="entry name" value="MetI-like"/>
</dbReference>
<keyword evidence="5 7" id="KW-1133">Transmembrane helix</keyword>
<accession>A0A7M2RJ94</accession>
<dbReference type="InterPro" id="IPR051393">
    <property type="entry name" value="ABC_transporter_permease"/>
</dbReference>
<feature type="transmembrane region" description="Helical" evidence="7">
    <location>
        <begin position="94"/>
        <end position="114"/>
    </location>
</feature>
<dbReference type="SUPFAM" id="SSF161098">
    <property type="entry name" value="MetI-like"/>
    <property type="match status" value="1"/>
</dbReference>
<comment type="similarity">
    <text evidence="7">Belongs to the binding-protein-dependent transport system permease family.</text>
</comment>
<dbReference type="PROSITE" id="PS50928">
    <property type="entry name" value="ABC_TM1"/>
    <property type="match status" value="1"/>
</dbReference>
<dbReference type="PANTHER" id="PTHR30193">
    <property type="entry name" value="ABC TRANSPORTER PERMEASE PROTEIN"/>
    <property type="match status" value="1"/>
</dbReference>
<evidence type="ECO:0000256" key="4">
    <source>
        <dbReference type="ARBA" id="ARBA00022692"/>
    </source>
</evidence>
<organism evidence="9 10">
    <name type="scientific">Blautia liquoris</name>
    <dbReference type="NCBI Taxonomy" id="2779518"/>
    <lineage>
        <taxon>Bacteria</taxon>
        <taxon>Bacillati</taxon>
        <taxon>Bacillota</taxon>
        <taxon>Clostridia</taxon>
        <taxon>Lachnospirales</taxon>
        <taxon>Lachnospiraceae</taxon>
        <taxon>Blautia</taxon>
    </lineage>
</organism>
<feature type="domain" description="ABC transmembrane type-1" evidence="8">
    <location>
        <begin position="86"/>
        <end position="308"/>
    </location>
</feature>
<dbReference type="Gene3D" id="1.10.3720.10">
    <property type="entry name" value="MetI-like"/>
    <property type="match status" value="1"/>
</dbReference>
<keyword evidence="2 7" id="KW-0813">Transport</keyword>
<dbReference type="InterPro" id="IPR035906">
    <property type="entry name" value="MetI-like_sf"/>
</dbReference>
<keyword evidence="4 7" id="KW-0812">Transmembrane</keyword>
<dbReference type="GO" id="GO:0055085">
    <property type="term" value="P:transmembrane transport"/>
    <property type="evidence" value="ECO:0007669"/>
    <property type="project" value="InterPro"/>
</dbReference>
<gene>
    <name evidence="9" type="ORF">INP51_04110</name>
</gene>
<dbReference type="GO" id="GO:0005886">
    <property type="term" value="C:plasma membrane"/>
    <property type="evidence" value="ECO:0007669"/>
    <property type="project" value="UniProtKB-SubCell"/>
</dbReference>
<keyword evidence="10" id="KW-1185">Reference proteome</keyword>
<feature type="transmembrane region" description="Helical" evidence="7">
    <location>
        <begin position="182"/>
        <end position="206"/>
    </location>
</feature>
<dbReference type="EMBL" id="CP063304">
    <property type="protein sequence ID" value="QOV20141.1"/>
    <property type="molecule type" value="Genomic_DNA"/>
</dbReference>
<evidence type="ECO:0000256" key="3">
    <source>
        <dbReference type="ARBA" id="ARBA00022475"/>
    </source>
</evidence>
<evidence type="ECO:0000256" key="6">
    <source>
        <dbReference type="ARBA" id="ARBA00023136"/>
    </source>
</evidence>
<dbReference type="AlphaFoldDB" id="A0A7M2RJ94"/>
<dbReference type="CDD" id="cd06261">
    <property type="entry name" value="TM_PBP2"/>
    <property type="match status" value="1"/>
</dbReference>
<evidence type="ECO:0000256" key="7">
    <source>
        <dbReference type="RuleBase" id="RU363032"/>
    </source>
</evidence>
<comment type="subcellular location">
    <subcellularLocation>
        <location evidence="1 7">Cell membrane</location>
        <topology evidence="1 7">Multi-pass membrane protein</topology>
    </subcellularLocation>
</comment>